<dbReference type="Proteomes" id="UP001147746">
    <property type="component" value="Unassembled WGS sequence"/>
</dbReference>
<keyword evidence="2" id="KW-1185">Reference proteome</keyword>
<dbReference type="OrthoDB" id="1924787at2759"/>
<dbReference type="CDD" id="cd12148">
    <property type="entry name" value="fungal_TF_MHR"/>
    <property type="match status" value="1"/>
</dbReference>
<protein>
    <submittedName>
        <fullName evidence="1">Uncharacterized protein</fullName>
    </submittedName>
</protein>
<sequence length="142" mass="16253">MTRSQAFDVTIDTGRKSSLLAEMVHLNRILLQINDFNVRAPEEELDPKAITSNIKNLSHQLDLWFEELPNHIWDTRENMERCCSTDSYMTTQGFTTQTRYYADKCKQHASSLCDIVHASDEEPGCDVKYNMIGHVPVISSTV</sequence>
<reference evidence="1" key="1">
    <citation type="submission" date="2022-12" db="EMBL/GenBank/DDBJ databases">
        <authorList>
            <person name="Petersen C."/>
        </authorList>
    </citation>
    <scope>NUCLEOTIDE SEQUENCE</scope>
    <source>
        <strain evidence="1">IBT 21472</strain>
    </source>
</reference>
<gene>
    <name evidence="1" type="ORF">N7476_004607</name>
</gene>
<evidence type="ECO:0000313" key="2">
    <source>
        <dbReference type="Proteomes" id="UP001147746"/>
    </source>
</evidence>
<dbReference type="AlphaFoldDB" id="A0A9W9KW84"/>
<reference evidence="1" key="2">
    <citation type="journal article" date="2023" name="IMA Fungus">
        <title>Comparative genomic study of the Penicillium genus elucidates a diverse pangenome and 15 lateral gene transfer events.</title>
        <authorList>
            <person name="Petersen C."/>
            <person name="Sorensen T."/>
            <person name="Nielsen M.R."/>
            <person name="Sondergaard T.E."/>
            <person name="Sorensen J.L."/>
            <person name="Fitzpatrick D.A."/>
            <person name="Frisvad J.C."/>
            <person name="Nielsen K.L."/>
        </authorList>
    </citation>
    <scope>NUCLEOTIDE SEQUENCE</scope>
    <source>
        <strain evidence="1">IBT 21472</strain>
    </source>
</reference>
<evidence type="ECO:0000313" key="1">
    <source>
        <dbReference type="EMBL" id="KAJ5321605.1"/>
    </source>
</evidence>
<comment type="caution">
    <text evidence="1">The sequence shown here is derived from an EMBL/GenBank/DDBJ whole genome shotgun (WGS) entry which is preliminary data.</text>
</comment>
<proteinExistence type="predicted"/>
<dbReference type="EMBL" id="JAPZBO010000003">
    <property type="protein sequence ID" value="KAJ5321605.1"/>
    <property type="molecule type" value="Genomic_DNA"/>
</dbReference>
<organism evidence="1 2">
    <name type="scientific">Penicillium atrosanguineum</name>
    <dbReference type="NCBI Taxonomy" id="1132637"/>
    <lineage>
        <taxon>Eukaryota</taxon>
        <taxon>Fungi</taxon>
        <taxon>Dikarya</taxon>
        <taxon>Ascomycota</taxon>
        <taxon>Pezizomycotina</taxon>
        <taxon>Eurotiomycetes</taxon>
        <taxon>Eurotiomycetidae</taxon>
        <taxon>Eurotiales</taxon>
        <taxon>Aspergillaceae</taxon>
        <taxon>Penicillium</taxon>
    </lineage>
</organism>
<name>A0A9W9KW84_9EURO</name>
<accession>A0A9W9KW84</accession>